<dbReference type="Proteomes" id="UP000292402">
    <property type="component" value="Unassembled WGS sequence"/>
</dbReference>
<protein>
    <submittedName>
        <fullName evidence="2">Uncharacterized protein</fullName>
    </submittedName>
</protein>
<organism evidence="2 3">
    <name type="scientific">Alternaria tenuissima</name>
    <dbReference type="NCBI Taxonomy" id="119927"/>
    <lineage>
        <taxon>Eukaryota</taxon>
        <taxon>Fungi</taxon>
        <taxon>Dikarya</taxon>
        <taxon>Ascomycota</taxon>
        <taxon>Pezizomycotina</taxon>
        <taxon>Dothideomycetes</taxon>
        <taxon>Pleosporomycetidae</taxon>
        <taxon>Pleosporales</taxon>
        <taxon>Pleosporineae</taxon>
        <taxon>Pleosporaceae</taxon>
        <taxon>Alternaria</taxon>
        <taxon>Alternaria sect. Alternaria</taxon>
        <taxon>Alternaria alternata complex</taxon>
    </lineage>
</organism>
<accession>A0A4Q4M857</accession>
<evidence type="ECO:0000313" key="3">
    <source>
        <dbReference type="Proteomes" id="UP000292402"/>
    </source>
</evidence>
<dbReference type="EMBL" id="PDXA01000033">
    <property type="protein sequence ID" value="RYN45566.1"/>
    <property type="molecule type" value="Genomic_DNA"/>
</dbReference>
<name>A0A4Q4M857_9PLEO</name>
<keyword evidence="1" id="KW-0732">Signal</keyword>
<comment type="caution">
    <text evidence="2">The sequence shown here is derived from an EMBL/GenBank/DDBJ whole genome shotgun (WGS) entry which is preliminary data.</text>
</comment>
<feature type="signal peptide" evidence="1">
    <location>
        <begin position="1"/>
        <end position="22"/>
    </location>
</feature>
<reference evidence="3" key="1">
    <citation type="journal article" date="2019" name="bioRxiv">
        <title>Genomics, evolutionary history and diagnostics of the Alternaria alternata species group including apple and Asian pear pathotypes.</title>
        <authorList>
            <person name="Armitage A.D."/>
            <person name="Cockerton H.M."/>
            <person name="Sreenivasaprasad S."/>
            <person name="Woodhall J.W."/>
            <person name="Lane C.R."/>
            <person name="Harrison R.J."/>
            <person name="Clarkson J.P."/>
        </authorList>
    </citation>
    <scope>NUCLEOTIDE SEQUENCE [LARGE SCALE GENOMIC DNA]</scope>
    <source>
        <strain evidence="3">FERA 1082</strain>
    </source>
</reference>
<evidence type="ECO:0000313" key="2">
    <source>
        <dbReference type="EMBL" id="RYN45566.1"/>
    </source>
</evidence>
<dbReference type="AlphaFoldDB" id="A0A4Q4M857"/>
<feature type="chain" id="PRO_5020374248" evidence="1">
    <location>
        <begin position="23"/>
        <end position="239"/>
    </location>
</feature>
<sequence length="239" mass="25689">MTLSKAITIGLAALLAVPVVTAGSFDSCTAVSYNTFNSTSVQDKYPQFGPKGLYSSSTTGECIYVDATANGGFATTNPADYHVFIANTHALLSKIPEAAAGLEYLSAAPVQERAAITPRSAKMMARQDTVGCGAVCNSSQVNSDRTRFQQSLLISFTRVPIRSAIADRASMTLLSASQEGLVPLTIGAGRYNPDGGRQWWDFRGKETMTGTEMCYSDVEGTFPSHTWEHTHLDMHVRKS</sequence>
<gene>
    <name evidence="2" type="ORF">AA0114_g8952</name>
</gene>
<proteinExistence type="predicted"/>
<evidence type="ECO:0000256" key="1">
    <source>
        <dbReference type="SAM" id="SignalP"/>
    </source>
</evidence>